<name>A0A811MB79_9POAL</name>
<evidence type="ECO:0000259" key="1">
    <source>
        <dbReference type="Pfam" id="PF13889"/>
    </source>
</evidence>
<gene>
    <name evidence="2" type="ORF">NCGR_LOCUS2317</name>
</gene>
<accession>A0A811MB79</accession>
<dbReference type="OrthoDB" id="785665at2759"/>
<feature type="domain" description="Atos-like C-terminal" evidence="1">
    <location>
        <begin position="38"/>
        <end position="124"/>
    </location>
</feature>
<sequence length="126" mass="14795">MEDQDMAQLVLNLCIPELREKVVSNPEKTPLHTFFCSYDLSDIPAGTKTHVKVERNLSADLPRSMTFQLEGFCEPHTRSRIEEERRFYLYNDIRVVFPQRQSDSDKGNLRAEHDFPENPKYFDISN</sequence>
<dbReference type="InterPro" id="IPR033473">
    <property type="entry name" value="Atos-like_C"/>
</dbReference>
<keyword evidence="3" id="KW-1185">Reference proteome</keyword>
<protein>
    <recommendedName>
        <fullName evidence="1">Atos-like C-terminal domain-containing protein</fullName>
    </recommendedName>
</protein>
<dbReference type="PANTHER" id="PTHR13199">
    <property type="entry name" value="GH03947P"/>
    <property type="match status" value="1"/>
</dbReference>
<dbReference type="PANTHER" id="PTHR13199:SF19">
    <property type="entry name" value="OS09G0509400 PROTEIN"/>
    <property type="match status" value="1"/>
</dbReference>
<organism evidence="2 3">
    <name type="scientific">Miscanthus lutarioriparius</name>
    <dbReference type="NCBI Taxonomy" id="422564"/>
    <lineage>
        <taxon>Eukaryota</taxon>
        <taxon>Viridiplantae</taxon>
        <taxon>Streptophyta</taxon>
        <taxon>Embryophyta</taxon>
        <taxon>Tracheophyta</taxon>
        <taxon>Spermatophyta</taxon>
        <taxon>Magnoliopsida</taxon>
        <taxon>Liliopsida</taxon>
        <taxon>Poales</taxon>
        <taxon>Poaceae</taxon>
        <taxon>PACMAD clade</taxon>
        <taxon>Panicoideae</taxon>
        <taxon>Andropogonodae</taxon>
        <taxon>Andropogoneae</taxon>
        <taxon>Saccharinae</taxon>
        <taxon>Miscanthus</taxon>
    </lineage>
</organism>
<dbReference type="Pfam" id="PF13889">
    <property type="entry name" value="Chromosome_seg"/>
    <property type="match status" value="1"/>
</dbReference>
<proteinExistence type="predicted"/>
<dbReference type="AlphaFoldDB" id="A0A811MB79"/>
<dbReference type="EMBL" id="CAJGYO010000001">
    <property type="protein sequence ID" value="CAD6204292.1"/>
    <property type="molecule type" value="Genomic_DNA"/>
</dbReference>
<dbReference type="Proteomes" id="UP000604825">
    <property type="component" value="Unassembled WGS sequence"/>
</dbReference>
<evidence type="ECO:0000313" key="2">
    <source>
        <dbReference type="EMBL" id="CAD6204292.1"/>
    </source>
</evidence>
<evidence type="ECO:0000313" key="3">
    <source>
        <dbReference type="Proteomes" id="UP000604825"/>
    </source>
</evidence>
<dbReference type="InterPro" id="IPR051506">
    <property type="entry name" value="ATOS_Transcription_Regulators"/>
</dbReference>
<reference evidence="2" key="1">
    <citation type="submission" date="2020-10" db="EMBL/GenBank/DDBJ databases">
        <authorList>
            <person name="Han B."/>
            <person name="Lu T."/>
            <person name="Zhao Q."/>
            <person name="Huang X."/>
            <person name="Zhao Y."/>
        </authorList>
    </citation>
    <scope>NUCLEOTIDE SEQUENCE</scope>
</reference>
<comment type="caution">
    <text evidence="2">The sequence shown here is derived from an EMBL/GenBank/DDBJ whole genome shotgun (WGS) entry which is preliminary data.</text>
</comment>